<feature type="region of interest" description="Disordered" evidence="9">
    <location>
        <begin position="289"/>
        <end position="336"/>
    </location>
</feature>
<evidence type="ECO:0000256" key="8">
    <source>
        <dbReference type="RuleBase" id="RU003785"/>
    </source>
</evidence>
<evidence type="ECO:0000256" key="9">
    <source>
        <dbReference type="SAM" id="MobiDB-lite"/>
    </source>
</evidence>
<evidence type="ECO:0000256" key="3">
    <source>
        <dbReference type="ARBA" id="ARBA00022723"/>
    </source>
</evidence>
<dbReference type="PANTHER" id="PTHR11088:SF89">
    <property type="entry name" value="TRNA DIMETHYLALLYLTRANSFERASE"/>
    <property type="match status" value="1"/>
</dbReference>
<feature type="region of interest" description="Disordered" evidence="9">
    <location>
        <begin position="703"/>
        <end position="727"/>
    </location>
</feature>
<evidence type="ECO:0000313" key="12">
    <source>
        <dbReference type="EMBL" id="KFG44173.1"/>
    </source>
</evidence>
<dbReference type="SMART" id="SM00451">
    <property type="entry name" value="ZnF_U1"/>
    <property type="match status" value="1"/>
</dbReference>
<evidence type="ECO:0000256" key="10">
    <source>
        <dbReference type="SAM" id="SignalP"/>
    </source>
</evidence>
<dbReference type="SUPFAM" id="SSF52540">
    <property type="entry name" value="P-loop containing nucleoside triphosphate hydrolases"/>
    <property type="match status" value="1"/>
</dbReference>
<dbReference type="GO" id="GO:0006400">
    <property type="term" value="P:tRNA modification"/>
    <property type="evidence" value="ECO:0007669"/>
    <property type="project" value="TreeGrafter"/>
</dbReference>
<comment type="caution">
    <text evidence="12">The sequence shown here is derived from an EMBL/GenBank/DDBJ whole genome shotgun (WGS) entry which is preliminary data.</text>
</comment>
<feature type="compositionally biased region" description="Basic and acidic residues" evidence="9">
    <location>
        <begin position="901"/>
        <end position="920"/>
    </location>
</feature>
<dbReference type="InterPro" id="IPR027417">
    <property type="entry name" value="P-loop_NTPase"/>
</dbReference>
<dbReference type="EMBL" id="AHZU02000452">
    <property type="protein sequence ID" value="KFG44173.1"/>
    <property type="molecule type" value="Genomic_DNA"/>
</dbReference>
<sequence length="933" mass="100868">MRSSPFHALTSLFSLVAVRVCLLLHMSLVNASVCGVSLTSSFISSASQSLLSLFFLACLCLSSSVLGSSLSTRSAGDTAFVSLSCVSVVDTPQRGGVLCPRLSSHASSLLASFCPPSFLFSGRPSLSAASHNRPPRQRTGLRTESWRTSRCEKTLCPRLLFARESHITRSSGFARMEERFLRSSCLLSERIHSCGSKGERRTVPHSTSMSAGCSGIFSEKLPKKFSERLLPLRLSVTSVQEDNRHFEESASFAPASGFASPASPSTSLAPFPSFLLSLSACASLPPSISSSSTQASSPSPSSSSTLSSSFSSSSLPASSPASPSRSSASASPSSSVSSVAPPLASAVPSRGVVFILGPTGVGKTRLSVEVALALQRRGQAAEIVSADSMQVYKGCDIATAKASVEEQKQVPHHLLDICDVDSHFSVLRFLQLATQTIEALHARGVLPIVVGGTQLYLQHLLWRSLLDRYLHEDLESEMQDKSSGSCSPLDRFSTETLYAELKKLDPERAAHLHPRDKRRIIRSIETTQSTGVPHSELMRREREASIREGLRYPSCILWLDCRDEAVHRRRLEKRVEQMLQAGLLQECEWLLDTLGLYEGLGEGARVSDSTAPQEGAKETGREPEKKRVKTTAERGVSSDGNATAATVPGDAKGDTTLVETSGDSACEDRASRKAEPAAGGETRLPGVLQSIGYKEFIPFLLHQRQKQRQQTPTASTSASTGSSSCSSSSTLSDSSSCRFGCPAGTLCPPTLASAAACLVTRSCQYAKKQRRWIVNKFLLRQQHLPLYLLDTSHAENEQAWHDETHEPAIRIVHEFLNNKPFTEDHPHAAAAHLSEAEKAKRERLKALSGQASGVASTVGKDPWVDGGLNRPRTCTLCNRTCIGETDWLDHVKSKAHRARTKKENAGKKDLDNTEEQETKAIEVSISANEKSEC</sequence>
<evidence type="ECO:0000259" key="11">
    <source>
        <dbReference type="SMART" id="SM00451"/>
    </source>
</evidence>
<evidence type="ECO:0000256" key="7">
    <source>
        <dbReference type="ARBA" id="ARBA00022840"/>
    </source>
</evidence>
<evidence type="ECO:0000256" key="4">
    <source>
        <dbReference type="ARBA" id="ARBA00022741"/>
    </source>
</evidence>
<keyword evidence="6" id="KW-0862">Zinc</keyword>
<feature type="signal peptide" evidence="10">
    <location>
        <begin position="1"/>
        <end position="31"/>
    </location>
</feature>
<keyword evidence="10" id="KW-0732">Signal</keyword>
<accession>A0A086KIF5</accession>
<dbReference type="GO" id="GO:0005739">
    <property type="term" value="C:mitochondrion"/>
    <property type="evidence" value="ECO:0007669"/>
    <property type="project" value="TreeGrafter"/>
</dbReference>
<organism evidence="12 13">
    <name type="scientific">Toxoplasma gondii GAB2-2007-GAL-DOM2</name>
    <dbReference type="NCBI Taxonomy" id="1130820"/>
    <lineage>
        <taxon>Eukaryota</taxon>
        <taxon>Sar</taxon>
        <taxon>Alveolata</taxon>
        <taxon>Apicomplexa</taxon>
        <taxon>Conoidasida</taxon>
        <taxon>Coccidia</taxon>
        <taxon>Eucoccidiorida</taxon>
        <taxon>Eimeriorina</taxon>
        <taxon>Sarcocystidae</taxon>
        <taxon>Toxoplasma</taxon>
    </lineage>
</organism>
<protein>
    <submittedName>
        <fullName evidence="12">tRNA dimethylallyltransferase</fullName>
        <ecNumber evidence="12">2.5.1.75</ecNumber>
    </submittedName>
</protein>
<dbReference type="Proteomes" id="UP000028837">
    <property type="component" value="Unassembled WGS sequence"/>
</dbReference>
<dbReference type="PANTHER" id="PTHR11088">
    <property type="entry name" value="TRNA DIMETHYLALLYLTRANSFERASE"/>
    <property type="match status" value="1"/>
</dbReference>
<dbReference type="InterPro" id="IPR003604">
    <property type="entry name" value="Matrin/U1-like-C_Znf_C2H2"/>
</dbReference>
<feature type="chain" id="PRO_5001809352" evidence="10">
    <location>
        <begin position="32"/>
        <end position="933"/>
    </location>
</feature>
<feature type="region of interest" description="Disordered" evidence="9">
    <location>
        <begin position="604"/>
        <end position="683"/>
    </location>
</feature>
<dbReference type="Gene3D" id="1.10.20.140">
    <property type="match status" value="1"/>
</dbReference>
<evidence type="ECO:0000256" key="5">
    <source>
        <dbReference type="ARBA" id="ARBA00022771"/>
    </source>
</evidence>
<dbReference type="GO" id="GO:0003676">
    <property type="term" value="F:nucleic acid binding"/>
    <property type="evidence" value="ECO:0007669"/>
    <property type="project" value="InterPro"/>
</dbReference>
<proteinExistence type="inferred from homology"/>
<keyword evidence="4 8" id="KW-0547">Nucleotide-binding</keyword>
<dbReference type="Gene3D" id="3.40.50.300">
    <property type="entry name" value="P-loop containing nucleotide triphosphate hydrolases"/>
    <property type="match status" value="1"/>
</dbReference>
<name>A0A086KIF5_TOXGO</name>
<feature type="compositionally biased region" description="Basic and acidic residues" evidence="9">
    <location>
        <begin position="666"/>
        <end position="675"/>
    </location>
</feature>
<feature type="compositionally biased region" description="Basic and acidic residues" evidence="9">
    <location>
        <begin position="615"/>
        <end position="625"/>
    </location>
</feature>
<dbReference type="InterPro" id="IPR039657">
    <property type="entry name" value="Dimethylallyltransferase"/>
</dbReference>
<dbReference type="GO" id="GO:0008270">
    <property type="term" value="F:zinc ion binding"/>
    <property type="evidence" value="ECO:0007669"/>
    <property type="project" value="UniProtKB-KW"/>
</dbReference>
<gene>
    <name evidence="12" type="ORF">TGDOM2_312520</name>
</gene>
<dbReference type="InterPro" id="IPR022755">
    <property type="entry name" value="Znf_C2H2_jaz"/>
</dbReference>
<evidence type="ECO:0000256" key="1">
    <source>
        <dbReference type="ARBA" id="ARBA00005842"/>
    </source>
</evidence>
<keyword evidence="3" id="KW-0479">Metal-binding</keyword>
<feature type="domain" description="U1-type" evidence="11">
    <location>
        <begin position="869"/>
        <end position="903"/>
    </location>
</feature>
<keyword evidence="2 8" id="KW-0808">Transferase</keyword>
<dbReference type="OrthoDB" id="775260at2759"/>
<dbReference type="HAMAP" id="MF_00185">
    <property type="entry name" value="IPP_trans"/>
    <property type="match status" value="1"/>
</dbReference>
<evidence type="ECO:0000256" key="6">
    <source>
        <dbReference type="ARBA" id="ARBA00022833"/>
    </source>
</evidence>
<dbReference type="AlphaFoldDB" id="A0A086KIF5"/>
<evidence type="ECO:0000313" key="13">
    <source>
        <dbReference type="Proteomes" id="UP000028837"/>
    </source>
</evidence>
<dbReference type="EC" id="2.5.1.75" evidence="12"/>
<reference evidence="12 13" key="1">
    <citation type="submission" date="2014-02" db="EMBL/GenBank/DDBJ databases">
        <authorList>
            <person name="Sibley D."/>
            <person name="Venepally P."/>
            <person name="Karamycheva S."/>
            <person name="Hadjithomas M."/>
            <person name="Khan A."/>
            <person name="Brunk B."/>
            <person name="Roos D."/>
            <person name="Caler E."/>
            <person name="Lorenzi H."/>
        </authorList>
    </citation>
    <scope>NUCLEOTIDE SEQUENCE [LARGE SCALE GENOMIC DNA]</scope>
    <source>
        <strain evidence="12 13">GAB2-2007-GAL-DOM2</strain>
    </source>
</reference>
<keyword evidence="5" id="KW-0863">Zinc-finger</keyword>
<dbReference type="SUPFAM" id="SSF57667">
    <property type="entry name" value="beta-beta-alpha zinc fingers"/>
    <property type="match status" value="1"/>
</dbReference>
<dbReference type="GO" id="GO:0005524">
    <property type="term" value="F:ATP binding"/>
    <property type="evidence" value="ECO:0007669"/>
    <property type="project" value="UniProtKB-KW"/>
</dbReference>
<evidence type="ECO:0000256" key="2">
    <source>
        <dbReference type="ARBA" id="ARBA00022679"/>
    </source>
</evidence>
<comment type="similarity">
    <text evidence="1 8">Belongs to the IPP transferase family.</text>
</comment>
<keyword evidence="7 8" id="KW-0067">ATP-binding</keyword>
<dbReference type="GO" id="GO:0052381">
    <property type="term" value="F:tRNA dimethylallyltransferase activity"/>
    <property type="evidence" value="ECO:0007669"/>
    <property type="project" value="UniProtKB-EC"/>
</dbReference>
<dbReference type="InterPro" id="IPR018022">
    <property type="entry name" value="IPT"/>
</dbReference>
<dbReference type="Pfam" id="PF01715">
    <property type="entry name" value="IPPT"/>
    <property type="match status" value="1"/>
</dbReference>
<dbReference type="VEuPathDB" id="ToxoDB:TGDOM2_312520"/>
<dbReference type="NCBIfam" id="TIGR00174">
    <property type="entry name" value="miaA"/>
    <property type="match status" value="1"/>
</dbReference>
<dbReference type="InterPro" id="IPR036236">
    <property type="entry name" value="Znf_C2H2_sf"/>
</dbReference>
<feature type="compositionally biased region" description="Low complexity" evidence="9">
    <location>
        <begin position="711"/>
        <end position="727"/>
    </location>
</feature>
<dbReference type="Pfam" id="PF12171">
    <property type="entry name" value="zf-C2H2_jaz"/>
    <property type="match status" value="1"/>
</dbReference>
<feature type="region of interest" description="Disordered" evidence="9">
    <location>
        <begin position="895"/>
        <end position="933"/>
    </location>
</feature>